<feature type="domain" description="Glycosyl hydrolase family 13 catalytic" evidence="6">
    <location>
        <begin position="280"/>
        <end position="794"/>
    </location>
</feature>
<dbReference type="Pfam" id="PF02922">
    <property type="entry name" value="CBM_48"/>
    <property type="match status" value="1"/>
</dbReference>
<comment type="similarity">
    <text evidence="2">Belongs to the glycosyl hydrolase 13 family.</text>
</comment>
<dbReference type="SUPFAM" id="SSF51011">
    <property type="entry name" value="Glycosyl hydrolase domain"/>
    <property type="match status" value="1"/>
</dbReference>
<dbReference type="SMART" id="SM00642">
    <property type="entry name" value="Aamy"/>
    <property type="match status" value="1"/>
</dbReference>
<dbReference type="InterPro" id="IPR017853">
    <property type="entry name" value="GH"/>
</dbReference>
<dbReference type="CDD" id="cd02856">
    <property type="entry name" value="E_set_GDE_Isoamylase_N"/>
    <property type="match status" value="1"/>
</dbReference>
<dbReference type="GO" id="GO:0019156">
    <property type="term" value="F:isoamylase activity"/>
    <property type="evidence" value="ECO:0007669"/>
    <property type="project" value="UniProtKB-ARBA"/>
</dbReference>
<evidence type="ECO:0000256" key="3">
    <source>
        <dbReference type="ARBA" id="ARBA00022528"/>
    </source>
</evidence>
<evidence type="ECO:0000256" key="2">
    <source>
        <dbReference type="ARBA" id="ARBA00008061"/>
    </source>
</evidence>
<evidence type="ECO:0000259" key="6">
    <source>
        <dbReference type="SMART" id="SM00642"/>
    </source>
</evidence>
<dbReference type="InterPro" id="IPR014756">
    <property type="entry name" value="Ig_E-set"/>
</dbReference>
<sequence>MKLGFVDGPTSRWSIQHSSKAFNCHRSYPLLCKKSKHNLYHEQHALLQTLRHGGKAARTSFKQQASATPLITGSPPSVVASFSVWSTPSEQPAGALYSAPLCGRPLPLGAHAESALDAVNFSVFSSSATFISLCLFTEPDLQAGIVTAEIPLNPELNRTGDVWHIMVPGLKPGLLYGYRVSGLHQDGPELEGAGHRHDSSCIVLDPLARSIISRRRYGQLGPDLQFGNPGVLGLMRTWPQAAAPVPSVSSQNGGPGSEEAFDWQGDRPLGLAMEKLVIYEMHVRGFTQDSSSRVSSPGTYQGMIEKLDYLRELGVNAVELLPVQEFNELEYYSQIPGSDAYRFNYWGYSTIGYFAPMSRYSDAAAKGKSGQAVQNEFKTLVRECHRRGIEVILDVVFNHTAEGNDMGPTLSFRGLDNRVYYMLAPGGEYYNYSGCGNTFNCNHPVVRQFIVDCLRYWVLEYHVDGFRFDLASIMTRAHSAWHPTYAQDGSTSDSGQEEQAALGAEEGVAWAAEGLERTVDMEGLDPVDQQAASRPMGAMVDPVTGNMTNGGGVPTGTPLSDPPLIDMISEDPILRGTKLIAEAWDCDGLNQVGAFPHYGGRWSEWNGRFRDVVRNFIKGTDGPWAGDFASAICGSPNLYANSQPHETDWWGNNGGRKWRGGRSPSASVNFITAHDGFTLADLVSYNEKHNEANGEDNRDGESHNCSWNCGEEGINVVKWDVKRLRQRQMRNFMVALLVSHGVPMLHMGDEYGHSKGGNNNTYCHDSTLNWLNWSQALEDATGFQRFTKHMVQLRMRHPELQRSQYVTEREIQWHGEQPNTPDWSESSRLVAFSLNDFRGGGLYVAFNTAHTPRLLNLPRWQGIVWQPLVDSSKVAPYDFLTQDKELSETEVIKARVAASMWTAENVYPVLPWSCIVLEAVPEVKAQIQKSDIPGSASAYQ</sequence>
<dbReference type="InterPro" id="IPR006047">
    <property type="entry name" value="GH13_cat_dom"/>
</dbReference>
<keyword evidence="5" id="KW-0809">Transit peptide</keyword>
<dbReference type="SUPFAM" id="SSF81296">
    <property type="entry name" value="E set domains"/>
    <property type="match status" value="1"/>
</dbReference>
<accession>A0A250X7L8</accession>
<dbReference type="InterPro" id="IPR048650">
    <property type="entry name" value="ISOA1-3-like_C"/>
</dbReference>
<dbReference type="Gene3D" id="3.20.20.80">
    <property type="entry name" value="Glycosidases"/>
    <property type="match status" value="1"/>
</dbReference>
<dbReference type="InterPro" id="IPR013783">
    <property type="entry name" value="Ig-like_fold"/>
</dbReference>
<dbReference type="InterPro" id="IPR044505">
    <property type="entry name" value="GlgX_Isoamylase_N_E_set"/>
</dbReference>
<name>A0A250X7L8_9CHLO</name>
<evidence type="ECO:0000256" key="1">
    <source>
        <dbReference type="ARBA" id="ARBA00004229"/>
    </source>
</evidence>
<dbReference type="SUPFAM" id="SSF51445">
    <property type="entry name" value="(Trans)glycosidases"/>
    <property type="match status" value="1"/>
</dbReference>
<dbReference type="GO" id="GO:0009507">
    <property type="term" value="C:chloroplast"/>
    <property type="evidence" value="ECO:0007669"/>
    <property type="project" value="UniProtKB-SubCell"/>
</dbReference>
<comment type="subcellular location">
    <subcellularLocation>
        <location evidence="1">Plastid</location>
        <location evidence="1">Chloroplast</location>
    </subcellularLocation>
</comment>
<dbReference type="Proteomes" id="UP000232323">
    <property type="component" value="Unassembled WGS sequence"/>
</dbReference>
<dbReference type="CDD" id="cd11326">
    <property type="entry name" value="AmyAc_Glg_debranch"/>
    <property type="match status" value="1"/>
</dbReference>
<dbReference type="Pfam" id="PF00128">
    <property type="entry name" value="Alpha-amylase"/>
    <property type="match status" value="1"/>
</dbReference>
<protein>
    <recommendedName>
        <fullName evidence="6">Glycosyl hydrolase family 13 catalytic domain-containing protein</fullName>
    </recommendedName>
</protein>
<gene>
    <name evidence="7" type="ORF">CEUSTIGMA_g6495.t1</name>
</gene>
<organism evidence="7 8">
    <name type="scientific">Chlamydomonas eustigma</name>
    <dbReference type="NCBI Taxonomy" id="1157962"/>
    <lineage>
        <taxon>Eukaryota</taxon>
        <taxon>Viridiplantae</taxon>
        <taxon>Chlorophyta</taxon>
        <taxon>core chlorophytes</taxon>
        <taxon>Chlorophyceae</taxon>
        <taxon>CS clade</taxon>
        <taxon>Chlamydomonadales</taxon>
        <taxon>Chlamydomonadaceae</taxon>
        <taxon>Chlamydomonas</taxon>
    </lineage>
</organism>
<dbReference type="Pfam" id="PF21156">
    <property type="entry name" value="ISOA1-3_C"/>
    <property type="match status" value="1"/>
</dbReference>
<dbReference type="Gene3D" id="2.60.40.1180">
    <property type="entry name" value="Golgi alpha-mannosidase II"/>
    <property type="match status" value="1"/>
</dbReference>
<keyword evidence="4" id="KW-0934">Plastid</keyword>
<keyword evidence="8" id="KW-1185">Reference proteome</keyword>
<dbReference type="STRING" id="1157962.A0A250X7L8"/>
<dbReference type="Gene3D" id="2.60.40.10">
    <property type="entry name" value="Immunoglobulins"/>
    <property type="match status" value="1"/>
</dbReference>
<evidence type="ECO:0000256" key="5">
    <source>
        <dbReference type="ARBA" id="ARBA00022946"/>
    </source>
</evidence>
<proteinExistence type="inferred from homology"/>
<dbReference type="OrthoDB" id="204980at2759"/>
<dbReference type="AlphaFoldDB" id="A0A250X7L8"/>
<dbReference type="EMBL" id="BEGY01000038">
    <property type="protein sequence ID" value="GAX79055.1"/>
    <property type="molecule type" value="Genomic_DNA"/>
</dbReference>
<evidence type="ECO:0000313" key="7">
    <source>
        <dbReference type="EMBL" id="GAX79055.1"/>
    </source>
</evidence>
<comment type="caution">
    <text evidence="7">The sequence shown here is derived from an EMBL/GenBank/DDBJ whole genome shotgun (WGS) entry which is preliminary data.</text>
</comment>
<dbReference type="PANTHER" id="PTHR43002">
    <property type="entry name" value="GLYCOGEN DEBRANCHING ENZYME"/>
    <property type="match status" value="1"/>
</dbReference>
<dbReference type="InterPro" id="IPR004193">
    <property type="entry name" value="Glyco_hydro_13_N"/>
</dbReference>
<evidence type="ECO:0000256" key="4">
    <source>
        <dbReference type="ARBA" id="ARBA00022640"/>
    </source>
</evidence>
<keyword evidence="3" id="KW-0150">Chloroplast</keyword>
<dbReference type="InterPro" id="IPR013780">
    <property type="entry name" value="Glyco_hydro_b"/>
</dbReference>
<dbReference type="GO" id="GO:0005975">
    <property type="term" value="P:carbohydrate metabolic process"/>
    <property type="evidence" value="ECO:0007669"/>
    <property type="project" value="InterPro"/>
</dbReference>
<reference evidence="7 8" key="1">
    <citation type="submission" date="2017-08" db="EMBL/GenBank/DDBJ databases">
        <title>Acidophilic green algal genome provides insights into adaptation to an acidic environment.</title>
        <authorList>
            <person name="Hirooka S."/>
            <person name="Hirose Y."/>
            <person name="Kanesaki Y."/>
            <person name="Higuchi S."/>
            <person name="Fujiwara T."/>
            <person name="Onuma R."/>
            <person name="Era A."/>
            <person name="Ohbayashi R."/>
            <person name="Uzuka A."/>
            <person name="Nozaki H."/>
            <person name="Yoshikawa H."/>
            <person name="Miyagishima S.Y."/>
        </authorList>
    </citation>
    <scope>NUCLEOTIDE SEQUENCE [LARGE SCALE GENOMIC DNA]</scope>
    <source>
        <strain evidence="7 8">NIES-2499</strain>
    </source>
</reference>
<evidence type="ECO:0000313" key="8">
    <source>
        <dbReference type="Proteomes" id="UP000232323"/>
    </source>
</evidence>